<dbReference type="FunFam" id="3.30.300.30:FF:000008">
    <property type="entry name" value="2,3-dihydroxybenzoate-AMP ligase"/>
    <property type="match status" value="1"/>
</dbReference>
<dbReference type="PANTHER" id="PTHR43767:SF1">
    <property type="entry name" value="NONRIBOSOMAL PEPTIDE SYNTHASE PES1 (EUROFUNG)-RELATED"/>
    <property type="match status" value="1"/>
</dbReference>
<dbReference type="GO" id="GO:0016878">
    <property type="term" value="F:acid-thiol ligase activity"/>
    <property type="evidence" value="ECO:0007669"/>
    <property type="project" value="UniProtKB-ARBA"/>
</dbReference>
<sequence length="590" mass="65446">MEAGGILMSQENKRHEFPWRAQYDQQVPHYLSYPEETVDGLFRESVQKNSGEVALIYFNKKMSYSDLGNKVERLAGSLQKLGIDPGDRVALLLANCPQYVIAYYAILAIGGVVVPVNPLSTESELLHIFRDAQVKAAICLDLLAERLENVRDICHQAGETQLLKHTFYTALNEYMPFPLKFLYPFTRKLSPGGKERLKVAGRFKDLLNEGNGPVLKDYPSQKVDVRKDIAVLIYTGGTTGRPKGVMLSHYGLLANAYQAIAWVQMGSKDRLVTVLPAFHGFGMSVCMNAPLFSGASTILIPRFEAKDVLKAIHKHKPTYFAGVPTMYIGMINYPQLKRYSLSSLVGCFVGAAALAPEVKRSFEELTGARLMEGYGLTEGVNALCCNPLRGENRTGSIGFPFPDVDFKIRDIDTGEEELPPGESGELVIQCPDLMLGYYNRPEETAYALRDGWLYTGDIATMDEDGYFYLVDRKKDMIITGGFNVYPREVEDVLYEHPAVREACVIGVKDGYSGEKVVAFVSLKDGAAATEQDVIAFCRKHLVPYKVPKTVEFRTDLPKTAIGKILRRALRDTPPAEGEAKQSAKEAAATK</sequence>
<dbReference type="InterPro" id="IPR045851">
    <property type="entry name" value="AMP-bd_C_sf"/>
</dbReference>
<feature type="region of interest" description="Disordered" evidence="3">
    <location>
        <begin position="571"/>
        <end position="590"/>
    </location>
</feature>
<dbReference type="Proteomes" id="UP000004416">
    <property type="component" value="Unassembled WGS sequence"/>
</dbReference>
<protein>
    <submittedName>
        <fullName evidence="6">Putative CoA ligase</fullName>
    </submittedName>
</protein>
<evidence type="ECO:0000313" key="7">
    <source>
        <dbReference type="Proteomes" id="UP000004416"/>
    </source>
</evidence>
<organism evidence="6 7">
    <name type="scientific">Desulfitobacterium hafniense DP7</name>
    <dbReference type="NCBI Taxonomy" id="537010"/>
    <lineage>
        <taxon>Bacteria</taxon>
        <taxon>Bacillati</taxon>
        <taxon>Bacillota</taxon>
        <taxon>Clostridia</taxon>
        <taxon>Eubacteriales</taxon>
        <taxon>Desulfitobacteriaceae</taxon>
        <taxon>Desulfitobacterium</taxon>
    </lineage>
</organism>
<dbReference type="Pfam" id="PF00501">
    <property type="entry name" value="AMP-binding"/>
    <property type="match status" value="1"/>
</dbReference>
<dbReference type="InterPro" id="IPR025110">
    <property type="entry name" value="AMP-bd_C"/>
</dbReference>
<dbReference type="EMBL" id="AFZX01000040">
    <property type="protein sequence ID" value="EHL07625.1"/>
    <property type="molecule type" value="Genomic_DNA"/>
</dbReference>
<dbReference type="PANTHER" id="PTHR43767">
    <property type="entry name" value="LONG-CHAIN-FATTY-ACID--COA LIGASE"/>
    <property type="match status" value="1"/>
</dbReference>
<dbReference type="PATRIC" id="fig|537010.4.peg.1625"/>
<dbReference type="InterPro" id="IPR020845">
    <property type="entry name" value="AMP-binding_CS"/>
</dbReference>
<dbReference type="SUPFAM" id="SSF56801">
    <property type="entry name" value="Acetyl-CoA synthetase-like"/>
    <property type="match status" value="1"/>
</dbReference>
<dbReference type="Gene3D" id="3.30.300.30">
    <property type="match status" value="1"/>
</dbReference>
<gene>
    <name evidence="6" type="ORF">HMPREF0322_01742</name>
</gene>
<evidence type="ECO:0000259" key="4">
    <source>
        <dbReference type="Pfam" id="PF00501"/>
    </source>
</evidence>
<dbReference type="CDD" id="cd05936">
    <property type="entry name" value="FC-FACS_FadD_like"/>
    <property type="match status" value="1"/>
</dbReference>
<dbReference type="HOGENOM" id="CLU_000022_59_7_9"/>
<dbReference type="Gene3D" id="3.40.50.12780">
    <property type="entry name" value="N-terminal domain of ligase-like"/>
    <property type="match status" value="1"/>
</dbReference>
<evidence type="ECO:0000256" key="3">
    <source>
        <dbReference type="SAM" id="MobiDB-lite"/>
    </source>
</evidence>
<evidence type="ECO:0000256" key="1">
    <source>
        <dbReference type="ARBA" id="ARBA00006432"/>
    </source>
</evidence>
<evidence type="ECO:0000256" key="2">
    <source>
        <dbReference type="ARBA" id="ARBA00022598"/>
    </source>
</evidence>
<evidence type="ECO:0000259" key="5">
    <source>
        <dbReference type="Pfam" id="PF13193"/>
    </source>
</evidence>
<comment type="caution">
    <text evidence="6">The sequence shown here is derived from an EMBL/GenBank/DDBJ whole genome shotgun (WGS) entry which is preliminary data.</text>
</comment>
<name>G9XLA8_DESHA</name>
<evidence type="ECO:0000313" key="6">
    <source>
        <dbReference type="EMBL" id="EHL07625.1"/>
    </source>
</evidence>
<feature type="domain" description="AMP-dependent synthetase/ligase" evidence="4">
    <location>
        <begin position="42"/>
        <end position="438"/>
    </location>
</feature>
<keyword evidence="2 6" id="KW-0436">Ligase</keyword>
<dbReference type="AlphaFoldDB" id="G9XLA8"/>
<dbReference type="PROSITE" id="PS00455">
    <property type="entry name" value="AMP_BINDING"/>
    <property type="match status" value="1"/>
</dbReference>
<dbReference type="Pfam" id="PF13193">
    <property type="entry name" value="AMP-binding_C"/>
    <property type="match status" value="1"/>
</dbReference>
<dbReference type="InterPro" id="IPR000873">
    <property type="entry name" value="AMP-dep_synth/lig_dom"/>
</dbReference>
<comment type="similarity">
    <text evidence="1">Belongs to the ATP-dependent AMP-binding enzyme family.</text>
</comment>
<reference evidence="6 7" key="1">
    <citation type="submission" date="2011-08" db="EMBL/GenBank/DDBJ databases">
        <authorList>
            <person name="Weinstock G."/>
            <person name="Sodergren E."/>
            <person name="Clifton S."/>
            <person name="Fulton L."/>
            <person name="Fulton B."/>
            <person name="Courtney L."/>
            <person name="Fronick C."/>
            <person name="Harrison M."/>
            <person name="Strong C."/>
            <person name="Farmer C."/>
            <person name="Delahaunty K."/>
            <person name="Markovic C."/>
            <person name="Hall O."/>
            <person name="Minx P."/>
            <person name="Tomlinson C."/>
            <person name="Mitreva M."/>
            <person name="Hou S."/>
            <person name="Chen J."/>
            <person name="Wollam A."/>
            <person name="Pepin K.H."/>
            <person name="Johnson M."/>
            <person name="Bhonagiri V."/>
            <person name="Zhang X."/>
            <person name="Suruliraj S."/>
            <person name="Warren W."/>
            <person name="Chinwalla A."/>
            <person name="Mardis E.R."/>
            <person name="Wilson R.K."/>
        </authorList>
    </citation>
    <scope>NUCLEOTIDE SEQUENCE [LARGE SCALE GENOMIC DNA]</scope>
    <source>
        <strain evidence="6 7">DP7</strain>
    </source>
</reference>
<accession>G9XLA8</accession>
<dbReference type="InterPro" id="IPR042099">
    <property type="entry name" value="ANL_N_sf"/>
</dbReference>
<feature type="domain" description="AMP-binding enzyme C-terminal" evidence="5">
    <location>
        <begin position="488"/>
        <end position="563"/>
    </location>
</feature>
<proteinExistence type="inferred from homology"/>
<dbReference type="InterPro" id="IPR050237">
    <property type="entry name" value="ATP-dep_AMP-bd_enzyme"/>
</dbReference>